<dbReference type="RefSeq" id="WP_016874552.1">
    <property type="nucleotide sequence ID" value="NZ_AJLN01000116.1"/>
</dbReference>
<dbReference type="Pfam" id="PF10111">
    <property type="entry name" value="Glyco_tranf_2_2"/>
    <property type="match status" value="1"/>
</dbReference>
<dbReference type="InterPro" id="IPR050834">
    <property type="entry name" value="Glycosyltransf_2"/>
</dbReference>
<dbReference type="EMBL" id="RSCJ01000007">
    <property type="protein sequence ID" value="RUR83510.1"/>
    <property type="molecule type" value="Genomic_DNA"/>
</dbReference>
<proteinExistence type="predicted"/>
<organism evidence="2 3">
    <name type="scientific">Chlorogloeopsis fritschii PCC 6912</name>
    <dbReference type="NCBI Taxonomy" id="211165"/>
    <lineage>
        <taxon>Bacteria</taxon>
        <taxon>Bacillati</taxon>
        <taxon>Cyanobacteriota</taxon>
        <taxon>Cyanophyceae</taxon>
        <taxon>Nostocales</taxon>
        <taxon>Chlorogloeopsidaceae</taxon>
        <taxon>Chlorogloeopsis</taxon>
    </lineage>
</organism>
<dbReference type="InterPro" id="IPR029044">
    <property type="entry name" value="Nucleotide-diphossugar_trans"/>
</dbReference>
<gene>
    <name evidence="2" type="ORF">PCC6912_23430</name>
</gene>
<dbReference type="SUPFAM" id="SSF53448">
    <property type="entry name" value="Nucleotide-diphospho-sugar transferases"/>
    <property type="match status" value="1"/>
</dbReference>
<keyword evidence="3" id="KW-1185">Reference proteome</keyword>
<dbReference type="PANTHER" id="PTHR43685">
    <property type="entry name" value="GLYCOSYLTRANSFERASE"/>
    <property type="match status" value="1"/>
</dbReference>
<comment type="caution">
    <text evidence="2">The sequence shown here is derived from an EMBL/GenBank/DDBJ whole genome shotgun (WGS) entry which is preliminary data.</text>
</comment>
<dbReference type="STRING" id="211165.GCA_000317285_04888"/>
<dbReference type="Proteomes" id="UP000268857">
    <property type="component" value="Unassembled WGS sequence"/>
</dbReference>
<keyword evidence="2" id="KW-0808">Transferase</keyword>
<protein>
    <submittedName>
        <fullName evidence="2">Glycosyl transferase</fullName>
    </submittedName>
</protein>
<dbReference type="OrthoDB" id="396512at2"/>
<feature type="domain" description="Glycosyltransferase 2-like prokaryotic type" evidence="1">
    <location>
        <begin position="5"/>
        <end position="248"/>
    </location>
</feature>
<dbReference type="InterPro" id="IPR019290">
    <property type="entry name" value="GlycosylTrfase-like_prok"/>
</dbReference>
<sequence length="313" mass="35787">MPTVSVVMTVYNGEKTIVETISSVLKQTFSDFEIIVVNNGSTDNTLEVLKNIQDQRLKVFSYEHVDLPTSLNRCFSHATGEFLAFLDADDLWTSDKLELQVQALQKNPKAGIAYSWTNFIDEQGQLLGKGEPIYFKGNVLANLLVCNFIASGSNALIRKKAIESGEYFDPECGSCTDWDYWLRIASKWEFVLVPKYQVFYRQSSHSTSSKIEQMEKACVFVVEKAFKTLPPEFQYLKNQSLATVYQYCTRKYLQNYSNSIDNLIQARKKLWMAISLYPPILLQGNTQRLIIGLIKRWIVTELLKTLFLASRAS</sequence>
<evidence type="ECO:0000259" key="1">
    <source>
        <dbReference type="Pfam" id="PF10111"/>
    </source>
</evidence>
<dbReference type="GO" id="GO:0016740">
    <property type="term" value="F:transferase activity"/>
    <property type="evidence" value="ECO:0007669"/>
    <property type="project" value="UniProtKB-KW"/>
</dbReference>
<dbReference type="PANTHER" id="PTHR43685:SF2">
    <property type="entry name" value="GLYCOSYLTRANSFERASE 2-LIKE DOMAIN-CONTAINING PROTEIN"/>
    <property type="match status" value="1"/>
</dbReference>
<dbReference type="AlphaFoldDB" id="A0A433NL08"/>
<accession>A0A433NL08</accession>
<evidence type="ECO:0000313" key="3">
    <source>
        <dbReference type="Proteomes" id="UP000268857"/>
    </source>
</evidence>
<evidence type="ECO:0000313" key="2">
    <source>
        <dbReference type="EMBL" id="RUR83510.1"/>
    </source>
</evidence>
<dbReference type="Gene3D" id="3.90.550.10">
    <property type="entry name" value="Spore Coat Polysaccharide Biosynthesis Protein SpsA, Chain A"/>
    <property type="match status" value="1"/>
</dbReference>
<name>A0A433NL08_CHLFR</name>
<reference evidence="2 3" key="1">
    <citation type="journal article" date="2019" name="Genome Biol. Evol.">
        <title>Day and night: Metabolic profiles and evolutionary relationships of six axenic non-marine cyanobacteria.</title>
        <authorList>
            <person name="Will S.E."/>
            <person name="Henke P."/>
            <person name="Boedeker C."/>
            <person name="Huang S."/>
            <person name="Brinkmann H."/>
            <person name="Rohde M."/>
            <person name="Jarek M."/>
            <person name="Friedl T."/>
            <person name="Seufert S."/>
            <person name="Schumacher M."/>
            <person name="Overmann J."/>
            <person name="Neumann-Schaal M."/>
            <person name="Petersen J."/>
        </authorList>
    </citation>
    <scope>NUCLEOTIDE SEQUENCE [LARGE SCALE GENOMIC DNA]</scope>
    <source>
        <strain evidence="2 3">PCC 6912</strain>
    </source>
</reference>